<evidence type="ECO:0000259" key="19">
    <source>
        <dbReference type="PROSITE" id="PS01033"/>
    </source>
</evidence>
<dbReference type="Gene3D" id="3.40.50.80">
    <property type="entry name" value="Nucleotide-binding domain of ferredoxin-NADP reductase (FNR) module"/>
    <property type="match status" value="1"/>
</dbReference>
<evidence type="ECO:0000256" key="4">
    <source>
        <dbReference type="ARBA" id="ARBA00012229"/>
    </source>
</evidence>
<evidence type="ECO:0000256" key="11">
    <source>
        <dbReference type="ARBA" id="ARBA00022827"/>
    </source>
</evidence>
<dbReference type="Gene3D" id="3.40.50.360">
    <property type="match status" value="1"/>
</dbReference>
<evidence type="ECO:0000256" key="13">
    <source>
        <dbReference type="ARBA" id="ARBA00023002"/>
    </source>
</evidence>
<dbReference type="GO" id="GO:0004783">
    <property type="term" value="F:sulfite reductase (NADPH) activity"/>
    <property type="evidence" value="ECO:0007669"/>
    <property type="project" value="UniProtKB-EC"/>
</dbReference>
<reference evidence="22" key="1">
    <citation type="submission" date="2019-10" db="EMBL/GenBank/DDBJ databases">
        <authorList>
            <consortium name="Genoscope - CEA"/>
            <person name="William W."/>
        </authorList>
    </citation>
    <scope>NUCLEOTIDE SEQUENCE [LARGE SCALE GENOMIC DNA]</scope>
    <source>
        <strain evidence="22">BBR_PRJEB10994</strain>
    </source>
</reference>
<dbReference type="EC" id="1.8.1.2" evidence="5"/>
<protein>
    <recommendedName>
        <fullName evidence="6">Ferredoxin--NADP reductase</fullName>
        <ecNumber evidence="4">1.14.12.17</ecNumber>
        <ecNumber evidence="5">1.8.1.2</ecNumber>
    </recommendedName>
</protein>
<dbReference type="InterPro" id="IPR001094">
    <property type="entry name" value="Flavdoxin-like"/>
</dbReference>
<evidence type="ECO:0000313" key="22">
    <source>
        <dbReference type="EMBL" id="VXD12721.1"/>
    </source>
</evidence>
<dbReference type="Gene3D" id="2.40.30.10">
    <property type="entry name" value="Translation factors"/>
    <property type="match status" value="1"/>
</dbReference>
<dbReference type="InterPro" id="IPR009050">
    <property type="entry name" value="Globin-like_sf"/>
</dbReference>
<dbReference type="Proteomes" id="UP000182190">
    <property type="component" value="Unassembled WGS sequence"/>
</dbReference>
<dbReference type="Pfam" id="PF00175">
    <property type="entry name" value="NAD_binding_1"/>
    <property type="match status" value="1"/>
</dbReference>
<dbReference type="InterPro" id="IPR017927">
    <property type="entry name" value="FAD-bd_FR_type"/>
</dbReference>
<evidence type="ECO:0000256" key="8">
    <source>
        <dbReference type="ARBA" id="ARBA00022630"/>
    </source>
</evidence>
<dbReference type="GO" id="GO:0004517">
    <property type="term" value="F:nitric-oxide synthase activity"/>
    <property type="evidence" value="ECO:0007669"/>
    <property type="project" value="InterPro"/>
</dbReference>
<feature type="domain" description="FAD-binding FR-type" evidence="21">
    <location>
        <begin position="1024"/>
        <end position="1272"/>
    </location>
</feature>
<dbReference type="PRINTS" id="PR00371">
    <property type="entry name" value="FPNCR"/>
</dbReference>
<comment type="cofactor">
    <cofactor evidence="1">
        <name>FMN</name>
        <dbReference type="ChEBI" id="CHEBI:58210"/>
    </cofactor>
</comment>
<dbReference type="GO" id="GO:0006809">
    <property type="term" value="P:nitric oxide biosynthetic process"/>
    <property type="evidence" value="ECO:0007669"/>
    <property type="project" value="InterPro"/>
</dbReference>
<dbReference type="GO" id="GO:0010181">
    <property type="term" value="F:FMN binding"/>
    <property type="evidence" value="ECO:0007669"/>
    <property type="project" value="InterPro"/>
</dbReference>
<keyword evidence="10" id="KW-0479">Metal-binding</keyword>
<dbReference type="Gene3D" id="3.90.440.10">
    <property type="entry name" value="Nitric Oxide Synthase,Heme Domain,Chain A domain 2"/>
    <property type="match status" value="1"/>
</dbReference>
<dbReference type="EC" id="1.14.12.17" evidence="4"/>
<dbReference type="GO" id="GO:0019825">
    <property type="term" value="F:oxygen binding"/>
    <property type="evidence" value="ECO:0007669"/>
    <property type="project" value="InterPro"/>
</dbReference>
<dbReference type="InterPro" id="IPR001433">
    <property type="entry name" value="OxRdtase_FAD/NAD-bd"/>
</dbReference>
<evidence type="ECO:0000256" key="12">
    <source>
        <dbReference type="ARBA" id="ARBA00022857"/>
    </source>
</evidence>
<dbReference type="CDD" id="cd01040">
    <property type="entry name" value="Mb-like"/>
    <property type="match status" value="1"/>
</dbReference>
<accession>A0A7Z9BGT6</accession>
<feature type="domain" description="Globin" evidence="19">
    <location>
        <begin position="327"/>
        <end position="463"/>
    </location>
</feature>
<evidence type="ECO:0000256" key="6">
    <source>
        <dbReference type="ARBA" id="ARBA00013903"/>
    </source>
</evidence>
<dbReference type="InterPro" id="IPR012292">
    <property type="entry name" value="Globin/Proto"/>
</dbReference>
<keyword evidence="7" id="KW-0349">Heme</keyword>
<evidence type="ECO:0000259" key="20">
    <source>
        <dbReference type="PROSITE" id="PS50902"/>
    </source>
</evidence>
<dbReference type="InterPro" id="IPR017938">
    <property type="entry name" value="Riboflavin_synthase-like_b-brl"/>
</dbReference>
<evidence type="ECO:0000313" key="23">
    <source>
        <dbReference type="Proteomes" id="UP000182190"/>
    </source>
</evidence>
<dbReference type="InterPro" id="IPR044399">
    <property type="entry name" value="Mb-like_M"/>
</dbReference>
<feature type="domain" description="Flavodoxin-like" evidence="20">
    <location>
        <begin position="851"/>
        <end position="989"/>
    </location>
</feature>
<evidence type="ECO:0000256" key="14">
    <source>
        <dbReference type="ARBA" id="ARBA00023004"/>
    </source>
</evidence>
<dbReference type="InterPro" id="IPR003097">
    <property type="entry name" value="CysJ-like_FAD-binding"/>
</dbReference>
<dbReference type="InterPro" id="IPR036119">
    <property type="entry name" value="NOS_N_sf"/>
</dbReference>
<dbReference type="PANTHER" id="PTHR43410">
    <property type="entry name" value="NITRIC OXIDE SYNTHASE OXYGENASE"/>
    <property type="match status" value="1"/>
</dbReference>
<dbReference type="InterPro" id="IPR023173">
    <property type="entry name" value="NADPH_Cyt_P450_Rdtase_alpha"/>
</dbReference>
<dbReference type="GO" id="GO:0020037">
    <property type="term" value="F:heme binding"/>
    <property type="evidence" value="ECO:0007669"/>
    <property type="project" value="InterPro"/>
</dbReference>
<dbReference type="Pfam" id="PF02898">
    <property type="entry name" value="NO_synthase"/>
    <property type="match status" value="1"/>
</dbReference>
<dbReference type="InterPro" id="IPR008254">
    <property type="entry name" value="Flavodoxin/NO_synth"/>
</dbReference>
<dbReference type="Gene3D" id="1.10.490.10">
    <property type="entry name" value="Globins"/>
    <property type="match status" value="1"/>
</dbReference>
<evidence type="ECO:0000256" key="10">
    <source>
        <dbReference type="ARBA" id="ARBA00022723"/>
    </source>
</evidence>
<dbReference type="SUPFAM" id="SSF63380">
    <property type="entry name" value="Riboflavin synthase domain-like"/>
    <property type="match status" value="1"/>
</dbReference>
<evidence type="ECO:0000259" key="21">
    <source>
        <dbReference type="PROSITE" id="PS51384"/>
    </source>
</evidence>
<dbReference type="OrthoDB" id="3398374at2"/>
<dbReference type="RefSeq" id="WP_083623921.1">
    <property type="nucleotide sequence ID" value="NZ_LR735026.1"/>
</dbReference>
<dbReference type="Pfam" id="PF00667">
    <property type="entry name" value="FAD_binding_1"/>
    <property type="match status" value="1"/>
</dbReference>
<evidence type="ECO:0000256" key="18">
    <source>
        <dbReference type="ARBA" id="ARBA00052219"/>
    </source>
</evidence>
<dbReference type="FunFam" id="3.40.50.80:FF:000001">
    <property type="entry name" value="NADPH--cytochrome P450 reductase 1"/>
    <property type="match status" value="1"/>
</dbReference>
<dbReference type="InterPro" id="IPR044944">
    <property type="entry name" value="NOS_dom_3"/>
</dbReference>
<dbReference type="GO" id="GO:0046872">
    <property type="term" value="F:metal ion binding"/>
    <property type="evidence" value="ECO:0007669"/>
    <property type="project" value="UniProtKB-KW"/>
</dbReference>
<evidence type="ECO:0000256" key="16">
    <source>
        <dbReference type="ARBA" id="ARBA00048649"/>
    </source>
</evidence>
<comment type="caution">
    <text evidence="22">The sequence shown here is derived from an EMBL/GenBank/DDBJ whole genome shotgun (WGS) entry which is preliminary data.</text>
</comment>
<dbReference type="SUPFAM" id="SSF52218">
    <property type="entry name" value="Flavoproteins"/>
    <property type="match status" value="1"/>
</dbReference>
<dbReference type="InterPro" id="IPR040703">
    <property type="entry name" value="LCIB/C_CA"/>
</dbReference>
<dbReference type="InterPro" id="IPR004030">
    <property type="entry name" value="NOS_N"/>
</dbReference>
<evidence type="ECO:0000256" key="7">
    <source>
        <dbReference type="ARBA" id="ARBA00022617"/>
    </source>
</evidence>
<dbReference type="PROSITE" id="PS51384">
    <property type="entry name" value="FAD_FR"/>
    <property type="match status" value="1"/>
</dbReference>
<gene>
    <name evidence="22" type="ORF">PL9631_1060172</name>
</gene>
<comment type="catalytic activity">
    <reaction evidence="17">
        <text>2 nitric oxide + NADPH + 2 O2 = 2 nitrate + NADP(+) + H(+)</text>
        <dbReference type="Rhea" id="RHEA:19465"/>
        <dbReference type="ChEBI" id="CHEBI:15378"/>
        <dbReference type="ChEBI" id="CHEBI:15379"/>
        <dbReference type="ChEBI" id="CHEBI:16480"/>
        <dbReference type="ChEBI" id="CHEBI:17632"/>
        <dbReference type="ChEBI" id="CHEBI:57783"/>
        <dbReference type="ChEBI" id="CHEBI:58349"/>
        <dbReference type="EC" id="1.14.12.17"/>
    </reaction>
</comment>
<keyword evidence="23" id="KW-1185">Reference proteome</keyword>
<dbReference type="Pfam" id="PF18599">
    <property type="entry name" value="LCIB_C_CA"/>
    <property type="match status" value="1"/>
</dbReference>
<dbReference type="InterPro" id="IPR044940">
    <property type="entry name" value="NOS_dom_2"/>
</dbReference>
<dbReference type="PROSITE" id="PS01033">
    <property type="entry name" value="GLOBIN"/>
    <property type="match status" value="1"/>
</dbReference>
<dbReference type="SUPFAM" id="SSF56512">
    <property type="entry name" value="Nitric oxide (NO) synthase oxygenase domain"/>
    <property type="match status" value="1"/>
</dbReference>
<keyword evidence="13" id="KW-0560">Oxidoreductase</keyword>
<dbReference type="PROSITE" id="PS50902">
    <property type="entry name" value="FLAVODOXIN_LIKE"/>
    <property type="match status" value="1"/>
</dbReference>
<evidence type="ECO:0000256" key="5">
    <source>
        <dbReference type="ARBA" id="ARBA00012604"/>
    </source>
</evidence>
<dbReference type="Pfam" id="PF00258">
    <property type="entry name" value="Flavodoxin_1"/>
    <property type="match status" value="1"/>
</dbReference>
<evidence type="ECO:0000256" key="9">
    <source>
        <dbReference type="ARBA" id="ARBA00022643"/>
    </source>
</evidence>
<dbReference type="PANTHER" id="PTHR43410:SF1">
    <property type="entry name" value="NITRIC OXIDE SYNTHASE"/>
    <property type="match status" value="1"/>
</dbReference>
<keyword evidence="15" id="KW-0520">NAD</keyword>
<dbReference type="InterPro" id="IPR001709">
    <property type="entry name" value="Flavoprot_Pyr_Nucl_cyt_Rdtase"/>
</dbReference>
<evidence type="ECO:0000256" key="3">
    <source>
        <dbReference type="ARBA" id="ARBA00006401"/>
    </source>
</evidence>
<dbReference type="InterPro" id="IPR029039">
    <property type="entry name" value="Flavoprotein-like_sf"/>
</dbReference>
<evidence type="ECO:0000256" key="2">
    <source>
        <dbReference type="ARBA" id="ARBA00001974"/>
    </source>
</evidence>
<dbReference type="InterPro" id="IPR000971">
    <property type="entry name" value="Globin"/>
</dbReference>
<keyword evidence="12" id="KW-0521">NADP</keyword>
<dbReference type="InterPro" id="IPR044943">
    <property type="entry name" value="NOS_dom_1"/>
</dbReference>
<dbReference type="GO" id="GO:0008941">
    <property type="term" value="F:nitric oxide dioxygenase NAD(P)H activity"/>
    <property type="evidence" value="ECO:0007669"/>
    <property type="project" value="UniProtKB-EC"/>
</dbReference>
<dbReference type="EMBL" id="CZCS02000009">
    <property type="protein sequence ID" value="VXD12721.1"/>
    <property type="molecule type" value="Genomic_DNA"/>
</dbReference>
<keyword evidence="9" id="KW-0288">FMN</keyword>
<sequence length="1724" mass="196239">MHDLQTLNTQRILHLTEVSATDLPIANRYKYKCRVQVISNEGETGLQKDLLARMQPNWLVDLKNQGDCTIAITLCYREGDMTHPWQDAGTVTFGTENCFNGDRNAELEFPITTWEQAPKLNLKVRLTQSSSQGSSSTVTVWNRQKQSRRHTPLEKVGVELPQPATLTPQDEVIIKDIWNKLRAWKELQMEKFLKRLLLEEPELEYLFGEAIDSISDFFYELFDCAIHQLQPETQVIVGEPLMGVPPEGEHGFKTIAEYGNFFADAGLRPEHWIKARQVWMWMLPSIPYLEEYDREDLMQGENSALYKFFNTYIILPMVETLHQYEAALPPELLQEMAACWEIFSQNKQQMGMEFYQILFEKYPFVLPIFGRADMDYLSLHLFQALEFLVRCLRTGSSDEMLQELRFLGQVHSFADVPTCAYPAISETLFVLFERYLPNFTPELRQGWQILLDRIINVVRMPMVNQERVLKKAKQFLNLISSEQAWEVEDRERRWKEIQEEVKATGTYTHTYEEVAYGTQVAWRNASKCVGRIAWNNMVVRDRRHISDPDEMFRELQEHAQFAANGGNLQITMTVFRPRQPKERWGPRIWNSQLFRYAAYRQPDGSILGDPANLDLTTAIINFGWEPPQPCTAYDILPLVIELPGQTPKMYHWKPEEVLEVEIEHPTVPEFKAIGMRWYAIPAISNFSVHIGGVHYGCMPFNGWYMDTEIMRDFLDEYRYNKIEEIAQVLKLDTSSEQTLWRDRAALELNTAILYSFQKAKVTMVDHQTASRQFLTHDLREKKAGRECPGDWGWVVPAAGGSACPVWHHQMRDFYLEPAYHHAADRWGVEDGLDLEKLTVVADEQGDKQDRILILYASETGTAEGFARKAARQLSRYRPQVMALNEYNTDTLASEKLLLVVTSTFGNGEMPSNGKRFLQWLQQQPRASLNGLSYSVLGIGSTVYEQFCAAGVSVDKALAKAGANCIVPIHKADEIKGQADTFKQWLGLVSRVMGEDTTSASTATDSPKLTVTFLAEALLAPTTGERGMAVPLVANQELLQEVVAGSRSTRLIVFDLTDTDLQYETGDHVAVYPANPPELVQRLCDRLNLNADSYFTAEYRTASGEALDDQTPVTVPNTVNQVLSEDLDLALREPLSELLAYLYSVVQNPQEKYRLETWLEILRQGDENADSIALKKNLMDNLMSVVDLLDEFPSASIELAPLLELLPKQKPRLYSISSCPLLHPRRIQITVGVLQVTTDAGKVRQGLCSNYLAGLQPSSSVRIGVLTSAFRPPTDSQAPILMVGPGTGVSPLIAFLQHREALQNQGISLGEAHLYFGCRNPSDFIYQEQLQVWRDRNVLTGLEVAFSRLGEQKQYVQNLMEQQPEKIWQILSHPQCHYYVCGDAKMADDVFAVMMAIAKQQGKLTHTESVLFFDRMKQEKRFFTDVWGVQLNFKETISQVQKDNYSKAELWLNRIKDSVDAYNPESNPIFYETLQKHFPGALPMPAYVQMTYEALGAYGFDDKNTMGMTTLCRDEITEPFSAEVIRTWGESFNCSSLAGFVIMGKTALGAAIDHVPIIDDKRRFVFYAMPHIAISKDGEVGKVYRYGIQKVSHACGALEVIVKELLSGQIKLEMDMQDVEQTIVRQKILSAIRYGDKPDLVEITKLAAQIISKDIENLFSIVDKSVFQYAIMTAIEIHGPMNTNWVYPLEFYVVGNDIPGGKEHLTVFEDVQQEQQLIMQPSTIS</sequence>
<comment type="catalytic activity">
    <reaction evidence="18">
        <text>hydrogen sulfide + 3 NADP(+) + 3 H2O = sulfite + 3 NADPH + 4 H(+)</text>
        <dbReference type="Rhea" id="RHEA:13801"/>
        <dbReference type="ChEBI" id="CHEBI:15377"/>
        <dbReference type="ChEBI" id="CHEBI:15378"/>
        <dbReference type="ChEBI" id="CHEBI:17359"/>
        <dbReference type="ChEBI" id="CHEBI:29919"/>
        <dbReference type="ChEBI" id="CHEBI:57783"/>
        <dbReference type="ChEBI" id="CHEBI:58349"/>
        <dbReference type="EC" id="1.8.1.2"/>
    </reaction>
</comment>
<dbReference type="SUPFAM" id="SSF46458">
    <property type="entry name" value="Globin-like"/>
    <property type="match status" value="1"/>
</dbReference>
<evidence type="ECO:0000256" key="1">
    <source>
        <dbReference type="ARBA" id="ARBA00001917"/>
    </source>
</evidence>
<dbReference type="Gene3D" id="3.90.1230.10">
    <property type="entry name" value="Nitric Oxide Synthase, Chain A, domain 3"/>
    <property type="match status" value="1"/>
</dbReference>
<dbReference type="InterPro" id="IPR050607">
    <property type="entry name" value="NOS"/>
</dbReference>
<dbReference type="InterPro" id="IPR039261">
    <property type="entry name" value="FNR_nucleotide-bd"/>
</dbReference>
<comment type="catalytic activity">
    <reaction evidence="16">
        <text>2 nitric oxide + NADH + 2 O2 = 2 nitrate + NAD(+) + H(+)</text>
        <dbReference type="Rhea" id="RHEA:19469"/>
        <dbReference type="ChEBI" id="CHEBI:15378"/>
        <dbReference type="ChEBI" id="CHEBI:15379"/>
        <dbReference type="ChEBI" id="CHEBI:16480"/>
        <dbReference type="ChEBI" id="CHEBI:17632"/>
        <dbReference type="ChEBI" id="CHEBI:57540"/>
        <dbReference type="ChEBI" id="CHEBI:57945"/>
        <dbReference type="EC" id="1.14.12.17"/>
    </reaction>
</comment>
<dbReference type="PRINTS" id="PR00369">
    <property type="entry name" value="FLAVODOXIN"/>
</dbReference>
<evidence type="ECO:0000256" key="15">
    <source>
        <dbReference type="ARBA" id="ARBA00023027"/>
    </source>
</evidence>
<keyword evidence="8" id="KW-0285">Flavoprotein</keyword>
<evidence type="ECO:0000256" key="17">
    <source>
        <dbReference type="ARBA" id="ARBA00049433"/>
    </source>
</evidence>
<proteinExistence type="inferred from homology"/>
<keyword evidence="11" id="KW-0274">FAD</keyword>
<comment type="similarity">
    <text evidence="3">In the C-terminal section; belongs to the flavoprotein pyridine nucleotide cytochrome reductase family.</text>
</comment>
<dbReference type="SUPFAM" id="SSF52343">
    <property type="entry name" value="Ferredoxin reductase-like, C-terminal NADP-linked domain"/>
    <property type="match status" value="1"/>
</dbReference>
<name>A0A7Z9BGT6_9CYAN</name>
<dbReference type="Gene3D" id="1.20.990.10">
    <property type="entry name" value="NADPH-cytochrome p450 Reductase, Chain A, domain 3"/>
    <property type="match status" value="1"/>
</dbReference>
<keyword evidence="14" id="KW-0408">Iron</keyword>
<dbReference type="Gene3D" id="3.90.340.10">
    <property type="entry name" value="Nitric Oxide Synthase, Chain A, domain 1"/>
    <property type="match status" value="1"/>
</dbReference>
<comment type="cofactor">
    <cofactor evidence="2">
        <name>FAD</name>
        <dbReference type="ChEBI" id="CHEBI:57692"/>
    </cofactor>
</comment>
<organism evidence="22 23">
    <name type="scientific">Planktothrix paucivesiculata PCC 9631</name>
    <dbReference type="NCBI Taxonomy" id="671071"/>
    <lineage>
        <taxon>Bacteria</taxon>
        <taxon>Bacillati</taxon>
        <taxon>Cyanobacteriota</taxon>
        <taxon>Cyanophyceae</taxon>
        <taxon>Oscillatoriophycideae</taxon>
        <taxon>Oscillatoriales</taxon>
        <taxon>Microcoleaceae</taxon>
        <taxon>Planktothrix</taxon>
    </lineage>
</organism>